<evidence type="ECO:0008006" key="4">
    <source>
        <dbReference type="Google" id="ProtNLM"/>
    </source>
</evidence>
<feature type="region of interest" description="Disordered" evidence="1">
    <location>
        <begin position="1"/>
        <end position="27"/>
    </location>
</feature>
<name>A0A3T1CWR8_9VIRU</name>
<reference evidence="3" key="1">
    <citation type="journal article" date="2019" name="J. Virol.">
        <title>Medusavirus, a novel large DNA virus discovered from hot spring water.</title>
        <authorList>
            <person name="Yoshikawa G."/>
            <person name="Blanc-Mathieu R."/>
            <person name="Song C."/>
            <person name="Kayama Y."/>
            <person name="Mochizuki T."/>
            <person name="Murata K."/>
            <person name="Ogata H."/>
            <person name="Takemura M."/>
        </authorList>
    </citation>
    <scope>NUCLEOTIDE SEQUENCE [LARGE SCALE GENOMIC DNA]</scope>
</reference>
<evidence type="ECO:0000313" key="3">
    <source>
        <dbReference type="Proteomes" id="UP001161669"/>
    </source>
</evidence>
<feature type="compositionally biased region" description="Acidic residues" evidence="1">
    <location>
        <begin position="361"/>
        <end position="374"/>
    </location>
</feature>
<feature type="region of interest" description="Disordered" evidence="1">
    <location>
        <begin position="353"/>
        <end position="374"/>
    </location>
</feature>
<dbReference type="KEGG" id="vg:80540616"/>
<dbReference type="EMBL" id="AP018495">
    <property type="protein sequence ID" value="BBI30264.1"/>
    <property type="molecule type" value="Genomic_DNA"/>
</dbReference>
<evidence type="ECO:0000313" key="2">
    <source>
        <dbReference type="EMBL" id="BBI30264.1"/>
    </source>
</evidence>
<sequence length="390" mass="44709">MATCKRTRPDSTTAEHRQPEQKQQRPSEIANLPLEIWDYIISFTGGWIHAAMVCGDFYAMYREHHRELGTTFGDYFENLGTVRPINFDLLDWATGFFPVDGPRTDRFFRSLVRVGVSANDFRKLDCWGKLKYSIHDVLCDAARYSNKKLLAHLYKRSGRAALRPEDAERLLRSAIESGDPSTCRVANALFFRNHRIGSLCSNSLELAAAVGSVPVFRWLLENGGAASGFSGHKIINSAISRGRVAFLRWFIEQYGHSVDGGTGASMLIEEAIDAGETFDPDLATLKYCYALWDRRSNQEVAWALIHARDRKNWRAFRWIYEQGHVRISPAALYSDLDTEEEREQLTRVLDEMGVDRTSAVEQEDEESEDEEEEDDWLHARMLTIRSYYEQ</sequence>
<dbReference type="Gene3D" id="1.25.40.20">
    <property type="entry name" value="Ankyrin repeat-containing domain"/>
    <property type="match status" value="1"/>
</dbReference>
<accession>A0A3T1CWR8</accession>
<keyword evidence="3" id="KW-1185">Reference proteome</keyword>
<protein>
    <recommendedName>
        <fullName evidence="4">Ankyrin repeat-containing protein</fullName>
    </recommendedName>
</protein>
<dbReference type="Proteomes" id="UP001161669">
    <property type="component" value="Segment"/>
</dbReference>
<feature type="compositionally biased region" description="Basic and acidic residues" evidence="1">
    <location>
        <begin position="7"/>
        <end position="25"/>
    </location>
</feature>
<organism evidence="2 3">
    <name type="scientific">Acanthamoeba castellanii medusavirus J1</name>
    <dbReference type="NCBI Taxonomy" id="3114988"/>
    <lineage>
        <taxon>Viruses</taxon>
        <taxon>Varidnaviria</taxon>
        <taxon>Bamfordvirae</taxon>
        <taxon>Nucleocytoviricota</taxon>
        <taxon>Megaviricetes</taxon>
        <taxon>Mamonoviridae</taxon>
        <taxon>Medusavirus</taxon>
        <taxon>Medusavirus medusae</taxon>
    </lineage>
</organism>
<evidence type="ECO:0000256" key="1">
    <source>
        <dbReference type="SAM" id="MobiDB-lite"/>
    </source>
</evidence>
<proteinExistence type="predicted"/>
<dbReference type="InterPro" id="IPR036770">
    <property type="entry name" value="Ankyrin_rpt-contain_sf"/>
</dbReference>